<reference evidence="8" key="1">
    <citation type="submission" date="2016-10" db="EMBL/GenBank/DDBJ databases">
        <authorList>
            <person name="Varghese N."/>
            <person name="Submissions S."/>
        </authorList>
    </citation>
    <scope>NUCLEOTIDE SEQUENCE [LARGE SCALE GENOMIC DNA]</scope>
    <source>
        <strain evidence="8">OV426</strain>
    </source>
</reference>
<evidence type="ECO:0000256" key="2">
    <source>
        <dbReference type="ARBA" id="ARBA00022630"/>
    </source>
</evidence>
<dbReference type="PANTHER" id="PTHR43303">
    <property type="entry name" value="NADPH DEHYDROGENASE C23G7.10C-RELATED"/>
    <property type="match status" value="1"/>
</dbReference>
<dbReference type="Proteomes" id="UP000198968">
    <property type="component" value="Unassembled WGS sequence"/>
</dbReference>
<evidence type="ECO:0000313" key="7">
    <source>
        <dbReference type="EMBL" id="SFN33689.1"/>
    </source>
</evidence>
<dbReference type="GO" id="GO:0010181">
    <property type="term" value="F:FMN binding"/>
    <property type="evidence" value="ECO:0007669"/>
    <property type="project" value="InterPro"/>
</dbReference>
<keyword evidence="3" id="KW-0288">FMN</keyword>
<accession>A0A1I4Y7Z3</accession>
<sequence>MSQLFSTVSLGELTLDNRIVIAPMCQYSAEAGNATAWHRIHLGQLAFSGAGLMIIEATAVEDIGRISPGDLGLWNDDNEAALKTVLEDVRRYSSIPIGMQLGHAGRKASCAVPWEGGKQIAPDAGGWQTVGPSAVSYSEGEVKPLAMNIDDLQRVKQAFVDSARRAVRLGIELIEVHAAHGYLLHQFLSPLSNQRSDEYGGSLENRLRFPLEVFKAVREAVPAAVPVGVRISATDWVEGGWEIEQSIAFSRELEALNCAYIHVSSGGLSEKQKISVGPNYQVPFARDIREQVSIPVIAVGLITEPQQAEDLLQQGEADLVALARGILYDPRWPWHAAAALDGKVQVPPQYLRSEPHDVKGILTQDQ</sequence>
<evidence type="ECO:0000256" key="1">
    <source>
        <dbReference type="ARBA" id="ARBA00001917"/>
    </source>
</evidence>
<protein>
    <submittedName>
        <fullName evidence="7">2,4-dienoyl-CoA reductase</fullName>
    </submittedName>
</protein>
<comment type="cofactor">
    <cofactor evidence="1">
        <name>FMN</name>
        <dbReference type="ChEBI" id="CHEBI:58210"/>
    </cofactor>
</comment>
<dbReference type="Pfam" id="PF00724">
    <property type="entry name" value="Oxidored_FMN"/>
    <property type="match status" value="1"/>
</dbReference>
<dbReference type="PANTHER" id="PTHR43303:SF4">
    <property type="entry name" value="NADPH DEHYDROGENASE C23G7.10C-RELATED"/>
    <property type="match status" value="1"/>
</dbReference>
<organism evidence="7 8">
    <name type="scientific">Candidatus Pantoea varia</name>
    <dbReference type="NCBI Taxonomy" id="1881036"/>
    <lineage>
        <taxon>Bacteria</taxon>
        <taxon>Pseudomonadati</taxon>
        <taxon>Pseudomonadota</taxon>
        <taxon>Gammaproteobacteria</taxon>
        <taxon>Enterobacterales</taxon>
        <taxon>Erwiniaceae</taxon>
        <taxon>Pantoea</taxon>
    </lineage>
</organism>
<evidence type="ECO:0000256" key="5">
    <source>
        <dbReference type="ARBA" id="ARBA00023002"/>
    </source>
</evidence>
<dbReference type="InterPro" id="IPR044152">
    <property type="entry name" value="YqjM-like"/>
</dbReference>
<dbReference type="InterPro" id="IPR001155">
    <property type="entry name" value="OxRdtase_FMN_N"/>
</dbReference>
<evidence type="ECO:0000313" key="8">
    <source>
        <dbReference type="Proteomes" id="UP000198968"/>
    </source>
</evidence>
<dbReference type="OrthoDB" id="8523426at2"/>
<evidence type="ECO:0000256" key="3">
    <source>
        <dbReference type="ARBA" id="ARBA00022643"/>
    </source>
</evidence>
<dbReference type="AlphaFoldDB" id="A0A1I4Y7Z3"/>
<name>A0A1I4Y7Z3_9GAMM</name>
<evidence type="ECO:0000256" key="4">
    <source>
        <dbReference type="ARBA" id="ARBA00022857"/>
    </source>
</evidence>
<keyword evidence="4" id="KW-0521">NADP</keyword>
<dbReference type="SUPFAM" id="SSF51395">
    <property type="entry name" value="FMN-linked oxidoreductases"/>
    <property type="match status" value="1"/>
</dbReference>
<feature type="domain" description="NADH:flavin oxidoreductase/NADH oxidase N-terminal" evidence="6">
    <location>
        <begin position="3"/>
        <end position="337"/>
    </location>
</feature>
<dbReference type="EMBL" id="FOVG01000001">
    <property type="protein sequence ID" value="SFN33689.1"/>
    <property type="molecule type" value="Genomic_DNA"/>
</dbReference>
<dbReference type="Gene3D" id="3.20.20.70">
    <property type="entry name" value="Aldolase class I"/>
    <property type="match status" value="1"/>
</dbReference>
<gene>
    <name evidence="7" type="ORF">SAMN05428971_1076</name>
</gene>
<keyword evidence="2" id="KW-0285">Flavoprotein</keyword>
<keyword evidence="5" id="KW-0560">Oxidoreductase</keyword>
<dbReference type="GO" id="GO:0050661">
    <property type="term" value="F:NADP binding"/>
    <property type="evidence" value="ECO:0007669"/>
    <property type="project" value="InterPro"/>
</dbReference>
<dbReference type="InterPro" id="IPR013785">
    <property type="entry name" value="Aldolase_TIM"/>
</dbReference>
<dbReference type="RefSeq" id="WP_090961017.1">
    <property type="nucleotide sequence ID" value="NZ_FOVG01000001.1"/>
</dbReference>
<keyword evidence="8" id="KW-1185">Reference proteome</keyword>
<proteinExistence type="predicted"/>
<evidence type="ECO:0000259" key="6">
    <source>
        <dbReference type="Pfam" id="PF00724"/>
    </source>
</evidence>
<dbReference type="CDD" id="cd02932">
    <property type="entry name" value="OYE_YqiM_FMN"/>
    <property type="match status" value="1"/>
</dbReference>
<dbReference type="GO" id="GO:0003959">
    <property type="term" value="F:NADPH dehydrogenase activity"/>
    <property type="evidence" value="ECO:0007669"/>
    <property type="project" value="InterPro"/>
</dbReference>